<name>A0A0F3GSA4_9BACT</name>
<reference evidence="1 2" key="1">
    <citation type="submission" date="2015-02" db="EMBL/GenBank/DDBJ databases">
        <title>Single-cell genomics of uncultivated deep-branching MTB reveals a conserved set of magnetosome genes.</title>
        <authorList>
            <person name="Kolinko S."/>
            <person name="Richter M."/>
            <person name="Glockner F.O."/>
            <person name="Brachmann A."/>
            <person name="Schuler D."/>
        </authorList>
    </citation>
    <scope>NUCLEOTIDE SEQUENCE [LARGE SCALE GENOMIC DNA]</scope>
    <source>
        <strain evidence="1">TM-1</strain>
    </source>
</reference>
<accession>A0A0F3GSA4</accession>
<proteinExistence type="predicted"/>
<evidence type="ECO:0000313" key="2">
    <source>
        <dbReference type="Proteomes" id="UP000033423"/>
    </source>
</evidence>
<sequence length="51" mass="6027">MGFNKSCYCFLENILKGYSNVLSVVFHNLFVYLMRFTYCIDNFKTISLITD</sequence>
<protein>
    <submittedName>
        <fullName evidence="1">Uncharacterized protein</fullName>
    </submittedName>
</protein>
<organism evidence="1 2">
    <name type="scientific">Candidatus Magnetobacterium bavaricum</name>
    <dbReference type="NCBI Taxonomy" id="29290"/>
    <lineage>
        <taxon>Bacteria</taxon>
        <taxon>Pseudomonadati</taxon>
        <taxon>Nitrospirota</taxon>
        <taxon>Thermodesulfovibrionia</taxon>
        <taxon>Thermodesulfovibrionales</taxon>
        <taxon>Candidatus Magnetobacteriaceae</taxon>
        <taxon>Candidatus Magnetobacterium</taxon>
    </lineage>
</organism>
<keyword evidence="2" id="KW-1185">Reference proteome</keyword>
<gene>
    <name evidence="1" type="ORF">MBAV_003016</name>
</gene>
<dbReference type="Proteomes" id="UP000033423">
    <property type="component" value="Unassembled WGS sequence"/>
</dbReference>
<evidence type="ECO:0000313" key="1">
    <source>
        <dbReference type="EMBL" id="KJU84789.1"/>
    </source>
</evidence>
<dbReference type="EMBL" id="LACI01001288">
    <property type="protein sequence ID" value="KJU84789.1"/>
    <property type="molecule type" value="Genomic_DNA"/>
</dbReference>
<comment type="caution">
    <text evidence="1">The sequence shown here is derived from an EMBL/GenBank/DDBJ whole genome shotgun (WGS) entry which is preliminary data.</text>
</comment>
<dbReference type="AlphaFoldDB" id="A0A0F3GSA4"/>